<name>A0A5A7PS65_STRAF</name>
<organism evidence="1 2">
    <name type="scientific">Striga asiatica</name>
    <name type="common">Asiatic witchweed</name>
    <name type="synonym">Buchnera asiatica</name>
    <dbReference type="NCBI Taxonomy" id="4170"/>
    <lineage>
        <taxon>Eukaryota</taxon>
        <taxon>Viridiplantae</taxon>
        <taxon>Streptophyta</taxon>
        <taxon>Embryophyta</taxon>
        <taxon>Tracheophyta</taxon>
        <taxon>Spermatophyta</taxon>
        <taxon>Magnoliopsida</taxon>
        <taxon>eudicotyledons</taxon>
        <taxon>Gunneridae</taxon>
        <taxon>Pentapetalae</taxon>
        <taxon>asterids</taxon>
        <taxon>lamiids</taxon>
        <taxon>Lamiales</taxon>
        <taxon>Orobanchaceae</taxon>
        <taxon>Buchnereae</taxon>
        <taxon>Striga</taxon>
    </lineage>
</organism>
<dbReference type="Proteomes" id="UP000325081">
    <property type="component" value="Unassembled WGS sequence"/>
</dbReference>
<proteinExistence type="predicted"/>
<sequence>MPDIRRDYRDRANYGLAFLEIHSILDEAQILSVKKVLKSLVEGNAIGKGCSGVAYRVELKNGKVKKFDRHDACRHSGPSGLNHNTRLLMYDYMANESLTWLPGVERDAAYPVTKMSEEDWE</sequence>
<comment type="caution">
    <text evidence="1">The sequence shown here is derived from an EMBL/GenBank/DDBJ whole genome shotgun (WGS) entry which is preliminary data.</text>
</comment>
<evidence type="ECO:0000313" key="2">
    <source>
        <dbReference type="Proteomes" id="UP000325081"/>
    </source>
</evidence>
<dbReference type="AlphaFoldDB" id="A0A5A7PS65"/>
<keyword evidence="1" id="KW-0675">Receptor</keyword>
<evidence type="ECO:0000313" key="1">
    <source>
        <dbReference type="EMBL" id="GER35655.1"/>
    </source>
</evidence>
<keyword evidence="1" id="KW-0808">Transferase</keyword>
<accession>A0A5A7PS65</accession>
<keyword evidence="2" id="KW-1185">Reference proteome</keyword>
<protein>
    <submittedName>
        <fullName evidence="1">Leucine-rich repeat receptor-like protein kinase family protein</fullName>
    </submittedName>
</protein>
<dbReference type="GO" id="GO:0016301">
    <property type="term" value="F:kinase activity"/>
    <property type="evidence" value="ECO:0007669"/>
    <property type="project" value="UniProtKB-KW"/>
</dbReference>
<keyword evidence="1" id="KW-0418">Kinase</keyword>
<gene>
    <name evidence="1" type="ORF">STAS_11941</name>
</gene>
<dbReference type="EMBL" id="BKCP01004995">
    <property type="protein sequence ID" value="GER35655.1"/>
    <property type="molecule type" value="Genomic_DNA"/>
</dbReference>
<reference evidence="2" key="1">
    <citation type="journal article" date="2019" name="Curr. Biol.">
        <title>Genome Sequence of Striga asiatica Provides Insight into the Evolution of Plant Parasitism.</title>
        <authorList>
            <person name="Yoshida S."/>
            <person name="Kim S."/>
            <person name="Wafula E.K."/>
            <person name="Tanskanen J."/>
            <person name="Kim Y.M."/>
            <person name="Honaas L."/>
            <person name="Yang Z."/>
            <person name="Spallek T."/>
            <person name="Conn C.E."/>
            <person name="Ichihashi Y."/>
            <person name="Cheong K."/>
            <person name="Cui S."/>
            <person name="Der J.P."/>
            <person name="Gundlach H."/>
            <person name="Jiao Y."/>
            <person name="Hori C."/>
            <person name="Ishida J.K."/>
            <person name="Kasahara H."/>
            <person name="Kiba T."/>
            <person name="Kim M.S."/>
            <person name="Koo N."/>
            <person name="Laohavisit A."/>
            <person name="Lee Y.H."/>
            <person name="Lumba S."/>
            <person name="McCourt P."/>
            <person name="Mortimer J.C."/>
            <person name="Mutuku J.M."/>
            <person name="Nomura T."/>
            <person name="Sasaki-Sekimoto Y."/>
            <person name="Seto Y."/>
            <person name="Wang Y."/>
            <person name="Wakatake T."/>
            <person name="Sakakibara H."/>
            <person name="Demura T."/>
            <person name="Yamaguchi S."/>
            <person name="Yoneyama K."/>
            <person name="Manabe R.I."/>
            <person name="Nelson D.C."/>
            <person name="Schulman A.H."/>
            <person name="Timko M.P."/>
            <person name="dePamphilis C.W."/>
            <person name="Choi D."/>
            <person name="Shirasu K."/>
        </authorList>
    </citation>
    <scope>NUCLEOTIDE SEQUENCE [LARGE SCALE GENOMIC DNA]</scope>
    <source>
        <strain evidence="2">cv. UVA1</strain>
    </source>
</reference>